<evidence type="ECO:0000313" key="6">
    <source>
        <dbReference type="Proteomes" id="UP000324705"/>
    </source>
</evidence>
<keyword evidence="1" id="KW-0479">Metal-binding</keyword>
<dbReference type="GO" id="GO:0008270">
    <property type="term" value="F:zinc ion binding"/>
    <property type="evidence" value="ECO:0007669"/>
    <property type="project" value="UniProtKB-KW"/>
</dbReference>
<evidence type="ECO:0000256" key="1">
    <source>
        <dbReference type="ARBA" id="ARBA00022723"/>
    </source>
</evidence>
<organism evidence="5 6">
    <name type="scientific">Triticum turgidum subsp. durum</name>
    <name type="common">Durum wheat</name>
    <name type="synonym">Triticum durum</name>
    <dbReference type="NCBI Taxonomy" id="4567"/>
    <lineage>
        <taxon>Eukaryota</taxon>
        <taxon>Viridiplantae</taxon>
        <taxon>Streptophyta</taxon>
        <taxon>Embryophyta</taxon>
        <taxon>Tracheophyta</taxon>
        <taxon>Spermatophyta</taxon>
        <taxon>Magnoliopsida</taxon>
        <taxon>Liliopsida</taxon>
        <taxon>Poales</taxon>
        <taxon>Poaceae</taxon>
        <taxon>BOP clade</taxon>
        <taxon>Pooideae</taxon>
        <taxon>Triticodae</taxon>
        <taxon>Triticeae</taxon>
        <taxon>Triticinae</taxon>
        <taxon>Triticum</taxon>
    </lineage>
</organism>
<accession>A0A9R0ZMG9</accession>
<dbReference type="EMBL" id="LT934123">
    <property type="protein sequence ID" value="VAI80506.1"/>
    <property type="molecule type" value="Genomic_DNA"/>
</dbReference>
<proteinExistence type="predicted"/>
<dbReference type="PROSITE" id="PS51050">
    <property type="entry name" value="ZF_CW"/>
    <property type="match status" value="1"/>
</dbReference>
<dbReference type="Proteomes" id="UP000324705">
    <property type="component" value="Chromosome 7A"/>
</dbReference>
<dbReference type="FunFam" id="3.30.40.100:FF:000005">
    <property type="entry name" value="uncharacterized protein LOC106759733 isoform X4"/>
    <property type="match status" value="1"/>
</dbReference>
<gene>
    <name evidence="5" type="ORF">TRITD_7Av1G256220</name>
</gene>
<dbReference type="Gramene" id="TRITD7Av1G256220.1">
    <property type="protein sequence ID" value="TRITD7Av1G256220.1"/>
    <property type="gene ID" value="TRITD7Av1G256220"/>
</dbReference>
<reference evidence="5 6" key="1">
    <citation type="submission" date="2017-09" db="EMBL/GenBank/DDBJ databases">
        <authorList>
            <consortium name="International Durum Wheat Genome Sequencing Consortium (IDWGSC)"/>
            <person name="Milanesi L."/>
        </authorList>
    </citation>
    <scope>NUCLEOTIDE SEQUENCE [LARGE SCALE GENOMIC DNA]</scope>
    <source>
        <strain evidence="6">cv. Svevo</strain>
    </source>
</reference>
<protein>
    <recommendedName>
        <fullName evidence="4">CW-type domain-containing protein</fullName>
    </recommendedName>
</protein>
<evidence type="ECO:0000256" key="2">
    <source>
        <dbReference type="ARBA" id="ARBA00022771"/>
    </source>
</evidence>
<dbReference type="AlphaFoldDB" id="A0A9R0ZMG9"/>
<sequence length="120" mass="13759">MVRSNFCSDDYFGEPAELDATEMTNLSLQLSLRREDKKTSIGNWIQCQEVLDTGAICGKWRRAPLFVVQSSDWDCSCSVLWDPIHADCAVPQELGTAEVLQQLKYINKLKLRLDSYKQKR</sequence>
<evidence type="ECO:0000256" key="3">
    <source>
        <dbReference type="ARBA" id="ARBA00022833"/>
    </source>
</evidence>
<feature type="domain" description="CW-type" evidence="4">
    <location>
        <begin position="38"/>
        <end position="96"/>
    </location>
</feature>
<keyword evidence="6" id="KW-1185">Reference proteome</keyword>
<name>A0A9R0ZMG9_TRITD</name>
<evidence type="ECO:0000313" key="5">
    <source>
        <dbReference type="EMBL" id="VAI80506.1"/>
    </source>
</evidence>
<keyword evidence="3" id="KW-0862">Zinc</keyword>
<dbReference type="Gene3D" id="3.30.40.100">
    <property type="match status" value="1"/>
</dbReference>
<keyword evidence="2" id="KW-0863">Zinc-finger</keyword>
<evidence type="ECO:0000259" key="4">
    <source>
        <dbReference type="PROSITE" id="PS51050"/>
    </source>
</evidence>
<dbReference type="InterPro" id="IPR011124">
    <property type="entry name" value="Znf_CW"/>
</dbReference>